<evidence type="ECO:0000256" key="3">
    <source>
        <dbReference type="ARBA" id="ARBA00022723"/>
    </source>
</evidence>
<dbReference type="GO" id="GO:0016301">
    <property type="term" value="F:kinase activity"/>
    <property type="evidence" value="ECO:0007669"/>
    <property type="project" value="UniProtKB-KW"/>
</dbReference>
<evidence type="ECO:0000256" key="8">
    <source>
        <dbReference type="ARBA" id="ARBA00022842"/>
    </source>
</evidence>
<evidence type="ECO:0000313" key="14">
    <source>
        <dbReference type="Proteomes" id="UP000004221"/>
    </source>
</evidence>
<dbReference type="NCBIfam" id="TIGR01251">
    <property type="entry name" value="ribP_PPkin"/>
    <property type="match status" value="1"/>
</dbReference>
<gene>
    <name evidence="13" type="primary">prs</name>
    <name evidence="13" type="ORF">NITHO_360009</name>
</gene>
<dbReference type="InterPro" id="IPR029099">
    <property type="entry name" value="Pribosyltran_N"/>
</dbReference>
<dbReference type="GO" id="GO:0005737">
    <property type="term" value="C:cytoplasm"/>
    <property type="evidence" value="ECO:0007669"/>
    <property type="project" value="TreeGrafter"/>
</dbReference>
<reference evidence="13 14" key="1">
    <citation type="journal article" date="2012" name="ISME J.">
        <title>Nitrification expanded: discovery, physiology and genomics of a nitrite-oxidizing bacterium from the phylum Chloroflexi.</title>
        <authorList>
            <person name="Sorokin D.Y."/>
            <person name="Lucker S."/>
            <person name="Vejmelkova D."/>
            <person name="Kostrikina N.A."/>
            <person name="Kleerebezem R."/>
            <person name="Rijpstra W.I."/>
            <person name="Damste J.S."/>
            <person name="Le Paslier D."/>
            <person name="Muyzer G."/>
            <person name="Wagner M."/>
            <person name="van Loosdrecht M.C."/>
            <person name="Daims H."/>
        </authorList>
    </citation>
    <scope>NUCLEOTIDE SEQUENCE [LARGE SCALE GENOMIC DNA]</scope>
    <source>
        <strain evidence="14">none</strain>
    </source>
</reference>
<keyword evidence="8" id="KW-0460">Magnesium</keyword>
<dbReference type="Gene3D" id="3.40.50.2020">
    <property type="match status" value="2"/>
</dbReference>
<keyword evidence="2 13" id="KW-0808">Transferase</keyword>
<dbReference type="GO" id="GO:0002189">
    <property type="term" value="C:ribose phosphate diphosphokinase complex"/>
    <property type="evidence" value="ECO:0007669"/>
    <property type="project" value="TreeGrafter"/>
</dbReference>
<dbReference type="CDD" id="cd06223">
    <property type="entry name" value="PRTases_typeI"/>
    <property type="match status" value="1"/>
</dbReference>
<dbReference type="InterPro" id="IPR029057">
    <property type="entry name" value="PRTase-like"/>
</dbReference>
<protein>
    <recommendedName>
        <fullName evidence="1">ribose-phosphate diphosphokinase</fullName>
        <ecNumber evidence="1">2.7.6.1</ecNumber>
    </recommendedName>
</protein>
<dbReference type="GO" id="GO:0000287">
    <property type="term" value="F:magnesium ion binding"/>
    <property type="evidence" value="ECO:0007669"/>
    <property type="project" value="InterPro"/>
</dbReference>
<dbReference type="EC" id="2.7.6.1" evidence="1"/>
<keyword evidence="3" id="KW-0479">Metal-binding</keyword>
<dbReference type="PANTHER" id="PTHR10210:SF41">
    <property type="entry name" value="RIBOSE-PHOSPHATE PYROPHOSPHOKINASE 1, CHLOROPLASTIC"/>
    <property type="match status" value="1"/>
</dbReference>
<keyword evidence="4 10" id="KW-0545">Nucleotide biosynthesis</keyword>
<dbReference type="NCBIfam" id="NF002320">
    <property type="entry name" value="PRK01259.1"/>
    <property type="match status" value="1"/>
</dbReference>
<dbReference type="GO" id="GO:0004749">
    <property type="term" value="F:ribose phosphate diphosphokinase activity"/>
    <property type="evidence" value="ECO:0007669"/>
    <property type="project" value="UniProtKB-EC"/>
</dbReference>
<comment type="caution">
    <text evidence="13">The sequence shown here is derived from an EMBL/GenBank/DDBJ whole genome shotgun (WGS) entry which is preliminary data.</text>
</comment>
<evidence type="ECO:0000313" key="13">
    <source>
        <dbReference type="EMBL" id="CCF84578.1"/>
    </source>
</evidence>
<keyword evidence="5" id="KW-0547">Nucleotide-binding</keyword>
<evidence type="ECO:0000256" key="2">
    <source>
        <dbReference type="ARBA" id="ARBA00022679"/>
    </source>
</evidence>
<feature type="domain" description="Ribose-phosphate pyrophosphokinase N-terminal" evidence="12">
    <location>
        <begin position="6"/>
        <end position="121"/>
    </location>
</feature>
<dbReference type="EMBL" id="CAGS01000290">
    <property type="protein sequence ID" value="CCF84578.1"/>
    <property type="molecule type" value="Genomic_DNA"/>
</dbReference>
<feature type="domain" description="Phosphoribosyltransferase" evidence="11">
    <location>
        <begin position="165"/>
        <end position="250"/>
    </location>
</feature>
<keyword evidence="6 13" id="KW-0418">Kinase</keyword>
<evidence type="ECO:0000256" key="6">
    <source>
        <dbReference type="ARBA" id="ARBA00022777"/>
    </source>
</evidence>
<dbReference type="Proteomes" id="UP000004221">
    <property type="component" value="Unassembled WGS sequence"/>
</dbReference>
<keyword evidence="7" id="KW-0067">ATP-binding</keyword>
<keyword evidence="14" id="KW-1185">Reference proteome</keyword>
<dbReference type="GO" id="GO:0005524">
    <property type="term" value="F:ATP binding"/>
    <property type="evidence" value="ECO:0007669"/>
    <property type="project" value="UniProtKB-KW"/>
</dbReference>
<dbReference type="InterPro" id="IPR000836">
    <property type="entry name" value="PRTase_dom"/>
</dbReference>
<dbReference type="Pfam" id="PF00156">
    <property type="entry name" value="Pribosyltran"/>
    <property type="match status" value="1"/>
</dbReference>
<proteinExistence type="inferred from homology"/>
<evidence type="ECO:0000256" key="7">
    <source>
        <dbReference type="ARBA" id="ARBA00022840"/>
    </source>
</evidence>
<evidence type="ECO:0000256" key="1">
    <source>
        <dbReference type="ARBA" id="ARBA00013247"/>
    </source>
</evidence>
<evidence type="ECO:0000259" key="11">
    <source>
        <dbReference type="Pfam" id="PF00156"/>
    </source>
</evidence>
<evidence type="ECO:0000256" key="10">
    <source>
        <dbReference type="RuleBase" id="RU004324"/>
    </source>
</evidence>
<evidence type="ECO:0000256" key="9">
    <source>
        <dbReference type="ARBA" id="ARBA00049535"/>
    </source>
</evidence>
<dbReference type="AlphaFoldDB" id="I4EIR6"/>
<dbReference type="FunFam" id="3.40.50.2020:FF:000007">
    <property type="entry name" value="Ribose-phosphate pyrophosphokinase"/>
    <property type="match status" value="1"/>
</dbReference>
<sequence length="311" mass="32628">MPSGFIIFDGTANPELAAAIAGELGVVLGPAIVTRFPDSEISVTLTGSVRRKEIFIVQPTSPPVNEHLVELVAFTDACRRAAAGRITAIVPYFGYSRSDKRVGRREPIMARAAADMLQGAGVDHVVTVDLHTPQIEGFFNIPVDSLTAVPVLCEALCRHLSPGAVVVAPDAGRVPLATQYALRLGAPVVVLHKQRESATKTEVTHVVGDVRGRPCLVVDDIISTGGTLATGIDALLNAGALPEITIAATHGLLVDGARENLSRAGIRDIFVTNTVSMAGKTWAGLHVVSIAPLIAAVVQRFLEDGSLSGLF</sequence>
<comment type="catalytic activity">
    <reaction evidence="9">
        <text>D-ribose 5-phosphate + ATP = 5-phospho-alpha-D-ribose 1-diphosphate + AMP + H(+)</text>
        <dbReference type="Rhea" id="RHEA:15609"/>
        <dbReference type="ChEBI" id="CHEBI:15378"/>
        <dbReference type="ChEBI" id="CHEBI:30616"/>
        <dbReference type="ChEBI" id="CHEBI:58017"/>
        <dbReference type="ChEBI" id="CHEBI:78346"/>
        <dbReference type="ChEBI" id="CHEBI:456215"/>
        <dbReference type="EC" id="2.7.6.1"/>
    </reaction>
</comment>
<dbReference type="GO" id="GO:0006015">
    <property type="term" value="P:5-phosphoribose 1-diphosphate biosynthetic process"/>
    <property type="evidence" value="ECO:0007669"/>
    <property type="project" value="TreeGrafter"/>
</dbReference>
<name>I4EIR6_9BACT</name>
<dbReference type="PANTHER" id="PTHR10210">
    <property type="entry name" value="RIBOSE-PHOSPHATE DIPHOSPHOKINASE FAMILY MEMBER"/>
    <property type="match status" value="1"/>
</dbReference>
<evidence type="ECO:0000256" key="4">
    <source>
        <dbReference type="ARBA" id="ARBA00022727"/>
    </source>
</evidence>
<dbReference type="SMART" id="SM01400">
    <property type="entry name" value="Pribosyltran_N"/>
    <property type="match status" value="1"/>
</dbReference>
<dbReference type="SUPFAM" id="SSF53271">
    <property type="entry name" value="PRTase-like"/>
    <property type="match status" value="2"/>
</dbReference>
<dbReference type="InterPro" id="IPR005946">
    <property type="entry name" value="Rib-P_diPkinase"/>
</dbReference>
<comment type="similarity">
    <text evidence="10">Belongs to the ribose-phosphate pyrophosphokinase family.</text>
</comment>
<evidence type="ECO:0000259" key="12">
    <source>
        <dbReference type="Pfam" id="PF13793"/>
    </source>
</evidence>
<dbReference type="Pfam" id="PF13793">
    <property type="entry name" value="Pribosyltran_N"/>
    <property type="match status" value="1"/>
</dbReference>
<accession>I4EIR6</accession>
<evidence type="ECO:0000256" key="5">
    <source>
        <dbReference type="ARBA" id="ARBA00022741"/>
    </source>
</evidence>
<dbReference type="OrthoDB" id="9777067at2"/>
<dbReference type="GO" id="GO:0006164">
    <property type="term" value="P:purine nucleotide biosynthetic process"/>
    <property type="evidence" value="ECO:0007669"/>
    <property type="project" value="TreeGrafter"/>
</dbReference>
<organism evidence="13 14">
    <name type="scientific">Nitrolancea hollandica Lb</name>
    <dbReference type="NCBI Taxonomy" id="1129897"/>
    <lineage>
        <taxon>Bacteria</taxon>
        <taxon>Pseudomonadati</taxon>
        <taxon>Thermomicrobiota</taxon>
        <taxon>Thermomicrobia</taxon>
        <taxon>Sphaerobacterales</taxon>
        <taxon>Sphaerobacterineae</taxon>
        <taxon>Sphaerobacteraceae</taxon>
        <taxon>Nitrolancea</taxon>
    </lineage>
</organism>
<dbReference type="RefSeq" id="WP_008478826.1">
    <property type="nucleotide sequence ID" value="NZ_CAGS01000290.1"/>
</dbReference>